<proteinExistence type="predicted"/>
<dbReference type="AlphaFoldDB" id="A0A016U9S3"/>
<gene>
    <name evidence="1" type="primary">Acey_s0051.g2165</name>
    <name evidence="1" type="ORF">Y032_0051g2165</name>
</gene>
<reference evidence="2" key="1">
    <citation type="journal article" date="2015" name="Nat. Genet.">
        <title>The genome and transcriptome of the zoonotic hookworm Ancylostoma ceylanicum identify infection-specific gene families.</title>
        <authorList>
            <person name="Schwarz E.M."/>
            <person name="Hu Y."/>
            <person name="Antoshechkin I."/>
            <person name="Miller M.M."/>
            <person name="Sternberg P.W."/>
            <person name="Aroian R.V."/>
        </authorList>
    </citation>
    <scope>NUCLEOTIDE SEQUENCE</scope>
    <source>
        <strain evidence="2">HY135</strain>
    </source>
</reference>
<evidence type="ECO:0000313" key="1">
    <source>
        <dbReference type="EMBL" id="EYC11358.1"/>
    </source>
</evidence>
<keyword evidence="2" id="KW-1185">Reference proteome</keyword>
<dbReference type="Proteomes" id="UP000024635">
    <property type="component" value="Unassembled WGS sequence"/>
</dbReference>
<accession>A0A016U9S3</accession>
<sequence length="72" mass="7985">MFITLPPTYQSGQQVILKVLRLTNKPIIFSVIKISKKLSRKISTALEVGSVLFDDAYGRARGMRMVACASLL</sequence>
<name>A0A016U9S3_9BILA</name>
<organism evidence="1 2">
    <name type="scientific">Ancylostoma ceylanicum</name>
    <dbReference type="NCBI Taxonomy" id="53326"/>
    <lineage>
        <taxon>Eukaryota</taxon>
        <taxon>Metazoa</taxon>
        <taxon>Ecdysozoa</taxon>
        <taxon>Nematoda</taxon>
        <taxon>Chromadorea</taxon>
        <taxon>Rhabditida</taxon>
        <taxon>Rhabditina</taxon>
        <taxon>Rhabditomorpha</taxon>
        <taxon>Strongyloidea</taxon>
        <taxon>Ancylostomatidae</taxon>
        <taxon>Ancylostomatinae</taxon>
        <taxon>Ancylostoma</taxon>
    </lineage>
</organism>
<protein>
    <submittedName>
        <fullName evidence="1">Uncharacterized protein</fullName>
    </submittedName>
</protein>
<dbReference type="EMBL" id="JARK01001387">
    <property type="protein sequence ID" value="EYC11358.1"/>
    <property type="molecule type" value="Genomic_DNA"/>
</dbReference>
<evidence type="ECO:0000313" key="2">
    <source>
        <dbReference type="Proteomes" id="UP000024635"/>
    </source>
</evidence>
<comment type="caution">
    <text evidence="1">The sequence shown here is derived from an EMBL/GenBank/DDBJ whole genome shotgun (WGS) entry which is preliminary data.</text>
</comment>